<proteinExistence type="predicted"/>
<organism evidence="2 3">
    <name type="scientific">Brachybacterium huguangmaarense</name>
    <dbReference type="NCBI Taxonomy" id="1652028"/>
    <lineage>
        <taxon>Bacteria</taxon>
        <taxon>Bacillati</taxon>
        <taxon>Actinomycetota</taxon>
        <taxon>Actinomycetes</taxon>
        <taxon>Micrococcales</taxon>
        <taxon>Dermabacteraceae</taxon>
        <taxon>Brachybacterium</taxon>
    </lineage>
</organism>
<keyword evidence="1" id="KW-0812">Transmembrane</keyword>
<dbReference type="Proteomes" id="UP001164305">
    <property type="component" value="Chromosome"/>
</dbReference>
<keyword evidence="1" id="KW-0472">Membrane</keyword>
<keyword evidence="1" id="KW-1133">Transmembrane helix</keyword>
<dbReference type="EMBL" id="CP107020">
    <property type="protein sequence ID" value="UYG17073.1"/>
    <property type="molecule type" value="Genomic_DNA"/>
</dbReference>
<dbReference type="RefSeq" id="WP_263594282.1">
    <property type="nucleotide sequence ID" value="NZ_CP107020.1"/>
</dbReference>
<name>A0ABY6G1J4_9MICO</name>
<protein>
    <recommendedName>
        <fullName evidence="4">Integral membrane protein</fullName>
    </recommendedName>
</protein>
<feature type="transmembrane region" description="Helical" evidence="1">
    <location>
        <begin position="92"/>
        <end position="112"/>
    </location>
</feature>
<gene>
    <name evidence="2" type="ORF">BRM3_01155</name>
</gene>
<evidence type="ECO:0000256" key="1">
    <source>
        <dbReference type="SAM" id="Phobius"/>
    </source>
</evidence>
<evidence type="ECO:0008006" key="4">
    <source>
        <dbReference type="Google" id="ProtNLM"/>
    </source>
</evidence>
<feature type="transmembrane region" description="Helical" evidence="1">
    <location>
        <begin position="64"/>
        <end position="83"/>
    </location>
</feature>
<evidence type="ECO:0000313" key="2">
    <source>
        <dbReference type="EMBL" id="UYG17073.1"/>
    </source>
</evidence>
<keyword evidence="3" id="KW-1185">Reference proteome</keyword>
<evidence type="ECO:0000313" key="3">
    <source>
        <dbReference type="Proteomes" id="UP001164305"/>
    </source>
</evidence>
<reference evidence="2" key="1">
    <citation type="submission" date="2022-10" db="EMBL/GenBank/DDBJ databases">
        <title>Whole-Genome Sequencing of Brachybacterium huguangmaarense BRM-3, Isolated from Betula schmidtii.</title>
        <authorList>
            <person name="Haam D."/>
        </authorList>
    </citation>
    <scope>NUCLEOTIDE SEQUENCE</scope>
    <source>
        <strain evidence="2">BRM-3</strain>
    </source>
</reference>
<feature type="transmembrane region" description="Helical" evidence="1">
    <location>
        <begin position="6"/>
        <end position="27"/>
    </location>
</feature>
<accession>A0ABY6G1J4</accession>
<feature type="transmembrane region" description="Helical" evidence="1">
    <location>
        <begin position="39"/>
        <end position="58"/>
    </location>
</feature>
<sequence>MNILLGIVVVLHIVCWAVALGIWAAAARTREPAKGMAHAASGAVVFGLVAMIIAMAQYPGGHLFYTLKLVFAIVAMACSWIAASRGKETSAVVWYAIPVSVLVNIVIGVFHIGG</sequence>